<gene>
    <name evidence="1" type="ordered locus">Dtox_0887</name>
</gene>
<dbReference type="HOGENOM" id="CLU_862560_0_0_9"/>
<sequence>MNPWEGKHIWIWQLNQSGSPEVIVNRAVNLGLAGLLVKGWDGRSYWSQIEDIIALAHAAGLIIGAWGYSYGTYPQGEAAAAKRCLDAGADWLIIDAEVEYEQNPSRAGSVLEAFRVFGVPLGYSSFGIPSYHSKFPWQVFNAACDVVLPQVYWGDFAMPVDKALSLSLRDCMQFGIPVMPAGQVYGKVAADEIVKFADLCKNAGLPGISYWDWQEAGEVRLEAVGAAEYGKIIDVVSDWAKAGWDKATAKGFMDGTNPQGVVTREMLAVILDRCGLLDAAEIPQSAVDTLKKEGIITSGHQADWRPTWGELAVVVSKLEVKK</sequence>
<dbReference type="eggNOG" id="COG3409">
    <property type="taxonomic scope" value="Bacteria"/>
</dbReference>
<proteinExistence type="predicted"/>
<evidence type="ECO:0000313" key="1">
    <source>
        <dbReference type="EMBL" id="ACV61783.1"/>
    </source>
</evidence>
<dbReference type="OrthoDB" id="1877836at2"/>
<keyword evidence="2" id="KW-1185">Reference proteome</keyword>
<dbReference type="EMBL" id="CP001720">
    <property type="protein sequence ID" value="ACV61783.1"/>
    <property type="molecule type" value="Genomic_DNA"/>
</dbReference>
<protein>
    <submittedName>
        <fullName evidence="1">Uncharacterized protein</fullName>
    </submittedName>
</protein>
<reference evidence="1 2" key="1">
    <citation type="journal article" date="2009" name="Stand. Genomic Sci.">
        <title>Complete genome sequence of Desulfotomaculum acetoxidans type strain (5575).</title>
        <authorList>
            <person name="Spring S."/>
            <person name="Lapidus A."/>
            <person name="Schroder M."/>
            <person name="Gleim D."/>
            <person name="Sims D."/>
            <person name="Meincke L."/>
            <person name="Glavina Del Rio T."/>
            <person name="Tice H."/>
            <person name="Copeland A."/>
            <person name="Cheng J.F."/>
            <person name="Lucas S."/>
            <person name="Chen F."/>
            <person name="Nolan M."/>
            <person name="Bruce D."/>
            <person name="Goodwin L."/>
            <person name="Pitluck S."/>
            <person name="Ivanova N."/>
            <person name="Mavromatis K."/>
            <person name="Mikhailova N."/>
            <person name="Pati A."/>
            <person name="Chen A."/>
            <person name="Palaniappan K."/>
            <person name="Land M."/>
            <person name="Hauser L."/>
            <person name="Chang Y.J."/>
            <person name="Jeffries C.D."/>
            <person name="Chain P."/>
            <person name="Saunders E."/>
            <person name="Brettin T."/>
            <person name="Detter J.C."/>
            <person name="Goker M."/>
            <person name="Bristow J."/>
            <person name="Eisen J.A."/>
            <person name="Markowitz V."/>
            <person name="Hugenholtz P."/>
            <person name="Kyrpides N.C."/>
            <person name="Klenk H.P."/>
            <person name="Han C."/>
        </authorList>
    </citation>
    <scope>NUCLEOTIDE SEQUENCE [LARGE SCALE GENOMIC DNA]</scope>
    <source>
        <strain evidence="2">ATCC 49208 / DSM 771 / VKM B-1644</strain>
    </source>
</reference>
<organism evidence="1 2">
    <name type="scientific">Desulfofarcimen acetoxidans (strain ATCC 49208 / DSM 771 / KCTC 5769 / VKM B-1644 / 5575)</name>
    <name type="common">Desulfotomaculum acetoxidans</name>
    <dbReference type="NCBI Taxonomy" id="485916"/>
    <lineage>
        <taxon>Bacteria</taxon>
        <taxon>Bacillati</taxon>
        <taxon>Bacillota</taxon>
        <taxon>Clostridia</taxon>
        <taxon>Eubacteriales</taxon>
        <taxon>Peptococcaceae</taxon>
        <taxon>Desulfofarcimen</taxon>
    </lineage>
</organism>
<accession>C8W2B9</accession>
<dbReference type="RefSeq" id="WP_015756499.1">
    <property type="nucleotide sequence ID" value="NC_013216.1"/>
</dbReference>
<name>C8W2B9_DESAS</name>
<dbReference type="Proteomes" id="UP000002217">
    <property type="component" value="Chromosome"/>
</dbReference>
<dbReference type="KEGG" id="dae:Dtox_0887"/>
<evidence type="ECO:0000313" key="2">
    <source>
        <dbReference type="Proteomes" id="UP000002217"/>
    </source>
</evidence>
<dbReference type="AlphaFoldDB" id="C8W2B9"/>